<feature type="transmembrane region" description="Helical" evidence="1">
    <location>
        <begin position="58"/>
        <end position="76"/>
    </location>
</feature>
<dbReference type="RefSeq" id="WP_338273350.1">
    <property type="nucleotide sequence ID" value="NZ_AP027266.1"/>
</dbReference>
<keyword evidence="1" id="KW-1133">Transmembrane helix</keyword>
<gene>
    <name evidence="2" type="ORF">MACH21_00450</name>
</gene>
<protein>
    <submittedName>
        <fullName evidence="2">Uncharacterized protein</fullName>
    </submittedName>
</protein>
<keyword evidence="1" id="KW-0812">Transmembrane</keyword>
<evidence type="ECO:0000313" key="2">
    <source>
        <dbReference type="EMBL" id="BDW83868.1"/>
    </source>
</evidence>
<evidence type="ECO:0000256" key="1">
    <source>
        <dbReference type="SAM" id="Phobius"/>
    </source>
</evidence>
<dbReference type="KEGG" id="rmai:MACH21_00450"/>
<sequence length="83" mass="8740">MAMALDELQKPNIGTPDYARGAVSTGRKLWAVLTTVGFGLFWVAGLFLAASVIGGQPIAWGMVVLCGLGLAVGIYGRRRVEFG</sequence>
<feature type="transmembrane region" description="Helical" evidence="1">
    <location>
        <begin position="29"/>
        <end position="52"/>
    </location>
</feature>
<dbReference type="AlphaFoldDB" id="A0AA48H6N5"/>
<dbReference type="Proteomes" id="UP001337723">
    <property type="component" value="Chromosome"/>
</dbReference>
<proteinExistence type="predicted"/>
<keyword evidence="1" id="KW-0472">Membrane</keyword>
<keyword evidence="3" id="KW-1185">Reference proteome</keyword>
<accession>A0AA48H6N5</accession>
<name>A0AA48H6N5_9RHOB</name>
<organism evidence="2 3">
    <name type="scientific">Roseicyclus marinus</name>
    <dbReference type="NCBI Taxonomy" id="2161673"/>
    <lineage>
        <taxon>Bacteria</taxon>
        <taxon>Pseudomonadati</taxon>
        <taxon>Pseudomonadota</taxon>
        <taxon>Alphaproteobacteria</taxon>
        <taxon>Rhodobacterales</taxon>
        <taxon>Roseobacteraceae</taxon>
        <taxon>Roseicyclus</taxon>
    </lineage>
</organism>
<dbReference type="EMBL" id="AP027266">
    <property type="protein sequence ID" value="BDW83868.1"/>
    <property type="molecule type" value="Genomic_DNA"/>
</dbReference>
<reference evidence="2 3" key="1">
    <citation type="submission" date="2023-01" db="EMBL/GenBank/DDBJ databases">
        <title>Complete genome sequence of Roseicyclus marinus strain Dej080120_10.</title>
        <authorList>
            <person name="Ueki S."/>
            <person name="Maruyama F."/>
        </authorList>
    </citation>
    <scope>NUCLEOTIDE SEQUENCE [LARGE SCALE GENOMIC DNA]</scope>
    <source>
        <strain evidence="2 3">Dej080120_10</strain>
    </source>
</reference>
<evidence type="ECO:0000313" key="3">
    <source>
        <dbReference type="Proteomes" id="UP001337723"/>
    </source>
</evidence>